<comment type="pathway">
    <text evidence="3 15">Carbohydrate degradation; glycolysis; pyruvate from D-glyceraldehyde 3-phosphate: step 5/5.</text>
</comment>
<keyword evidence="8" id="KW-0547">Nucleotide-binding</keyword>
<sequence length="477" mass="53301">MKITDKRTKLVATIGPSSDNYEVLRQLVENGVTTIRANFSHGSHEEQENKFNLAKRVSKDLNIPISLMLDTKGPEIRIGKMKDGKQKVEANTIILIHTTPEKFQTLEGTSTEISVAYDMAKDLEVGNQVLIDDGKLSTVVIEVGKGYVKVKAENTHVLKTNKRVNLPGVDFTLPFLAQKDIDDVLFGIKQGINYVAASFVNTAKNVKELRKLLNDNGGSHIQIISKIESHLGCMNIDEIIEASDGIMVARGDLGLEIPYYDVPYYQKQMIRKCREAGKLVIVATQMLDSMENSPHPTRAEVTDVYYAVELGADSTMLSGESANGSFPVEAVKTMTAISKRAEKDFYSRNYYERQLEKVWSKEQKDDKRSKIAYEVARKAKEGEYKYIVVLSRTGELLKRVAKFRPNSIVIGILENEKLLGGFGAYSSVFVSVDSKKLFNLIASDAKNAIEALKPYGIQEGDKFFVVENEKFSEQTVK</sequence>
<dbReference type="PANTHER" id="PTHR11817">
    <property type="entry name" value="PYRUVATE KINASE"/>
    <property type="match status" value="1"/>
</dbReference>
<keyword evidence="12 15" id="KW-0324">Glycolysis</keyword>
<dbReference type="Gene3D" id="3.40.1380.20">
    <property type="entry name" value="Pyruvate kinase, C-terminal domain"/>
    <property type="match status" value="1"/>
</dbReference>
<dbReference type="SUPFAM" id="SSF52935">
    <property type="entry name" value="PK C-terminal domain-like"/>
    <property type="match status" value="1"/>
</dbReference>
<dbReference type="RefSeq" id="WP_284524268.1">
    <property type="nucleotide sequence ID" value="NZ_CP103987.1"/>
</dbReference>
<evidence type="ECO:0000313" key="17">
    <source>
        <dbReference type="EMBL" id="WQQ20083.1"/>
    </source>
</evidence>
<evidence type="ECO:0000256" key="8">
    <source>
        <dbReference type="ARBA" id="ARBA00022741"/>
    </source>
</evidence>
<proteinExistence type="inferred from homology"/>
<evidence type="ECO:0000256" key="5">
    <source>
        <dbReference type="ARBA" id="ARBA00012142"/>
    </source>
</evidence>
<dbReference type="GO" id="GO:0000287">
    <property type="term" value="F:magnesium ion binding"/>
    <property type="evidence" value="ECO:0007669"/>
    <property type="project" value="UniProtKB-UniRule"/>
</dbReference>
<reference evidence="17 18" key="1">
    <citation type="submission" date="2023-12" db="EMBL/GenBank/DDBJ databases">
        <title>Hybrid Genome Assemblies of Mycoplasma cynos and Mycoplasma felis isolated from Dogs and Cats with Infectious Respiratory Disease.</title>
        <authorList>
            <person name="Framst I."/>
            <person name="Cai H."/>
            <person name="Ramesh P."/>
            <person name="Maboni G."/>
        </authorList>
    </citation>
    <scope>NUCLEOTIDE SEQUENCE [LARGE SCALE GENOMIC DNA]</scope>
    <source>
        <strain evidence="17 18">30510</strain>
    </source>
</reference>
<evidence type="ECO:0000256" key="11">
    <source>
        <dbReference type="ARBA" id="ARBA00022842"/>
    </source>
</evidence>
<comment type="catalytic activity">
    <reaction evidence="15">
        <text>pyruvate + ATP = phosphoenolpyruvate + ADP + H(+)</text>
        <dbReference type="Rhea" id="RHEA:18157"/>
        <dbReference type="ChEBI" id="CHEBI:15361"/>
        <dbReference type="ChEBI" id="CHEBI:15378"/>
        <dbReference type="ChEBI" id="CHEBI:30616"/>
        <dbReference type="ChEBI" id="CHEBI:58702"/>
        <dbReference type="ChEBI" id="CHEBI:456216"/>
        <dbReference type="EC" id="2.7.1.40"/>
    </reaction>
</comment>
<dbReference type="Proteomes" id="UP001327314">
    <property type="component" value="Chromosome"/>
</dbReference>
<dbReference type="PRINTS" id="PR01050">
    <property type="entry name" value="PYRUVTKNASE"/>
</dbReference>
<keyword evidence="9 15" id="KW-0418">Kinase</keyword>
<keyword evidence="13 17" id="KW-0670">Pyruvate</keyword>
<evidence type="ECO:0000313" key="18">
    <source>
        <dbReference type="Proteomes" id="UP001327314"/>
    </source>
</evidence>
<evidence type="ECO:0000256" key="15">
    <source>
        <dbReference type="RuleBase" id="RU000504"/>
    </source>
</evidence>
<comment type="cofactor">
    <cofactor evidence="1">
        <name>Mg(2+)</name>
        <dbReference type="ChEBI" id="CHEBI:18420"/>
    </cofactor>
</comment>
<gene>
    <name evidence="17" type="primary">pyk</name>
    <name evidence="17" type="ORF">RRG46_00815</name>
</gene>
<dbReference type="EC" id="2.7.1.40" evidence="5 14"/>
<comment type="similarity">
    <text evidence="4 15">Belongs to the pyruvate kinase family.</text>
</comment>
<dbReference type="NCBIfam" id="NF004491">
    <property type="entry name" value="PRK05826.1"/>
    <property type="match status" value="1"/>
</dbReference>
<dbReference type="InterPro" id="IPR015806">
    <property type="entry name" value="Pyrv_Knase_insert_dom_sf"/>
</dbReference>
<dbReference type="FunFam" id="3.20.20.60:FF:000025">
    <property type="entry name" value="Pyruvate kinase"/>
    <property type="match status" value="1"/>
</dbReference>
<evidence type="ECO:0000256" key="2">
    <source>
        <dbReference type="ARBA" id="ARBA00001958"/>
    </source>
</evidence>
<dbReference type="Pfam" id="PF00224">
    <property type="entry name" value="PK"/>
    <property type="match status" value="1"/>
</dbReference>
<keyword evidence="7" id="KW-0479">Metal-binding</keyword>
<dbReference type="InterPro" id="IPR015793">
    <property type="entry name" value="Pyrv_Knase_brl"/>
</dbReference>
<evidence type="ECO:0000256" key="3">
    <source>
        <dbReference type="ARBA" id="ARBA00004997"/>
    </source>
</evidence>
<evidence type="ECO:0000259" key="16">
    <source>
        <dbReference type="Pfam" id="PF00224"/>
    </source>
</evidence>
<evidence type="ECO:0000256" key="9">
    <source>
        <dbReference type="ARBA" id="ARBA00022777"/>
    </source>
</evidence>
<dbReference type="GO" id="GO:0005524">
    <property type="term" value="F:ATP binding"/>
    <property type="evidence" value="ECO:0007669"/>
    <property type="project" value="UniProtKB-KW"/>
</dbReference>
<evidence type="ECO:0000256" key="12">
    <source>
        <dbReference type="ARBA" id="ARBA00023152"/>
    </source>
</evidence>
<dbReference type="GO" id="GO:0030955">
    <property type="term" value="F:potassium ion binding"/>
    <property type="evidence" value="ECO:0007669"/>
    <property type="project" value="UniProtKB-UniRule"/>
</dbReference>
<dbReference type="Gene3D" id="2.40.33.10">
    <property type="entry name" value="PK beta-barrel domain-like"/>
    <property type="match status" value="1"/>
</dbReference>
<evidence type="ECO:0000256" key="1">
    <source>
        <dbReference type="ARBA" id="ARBA00001946"/>
    </source>
</evidence>
<dbReference type="GO" id="GO:0004743">
    <property type="term" value="F:pyruvate kinase activity"/>
    <property type="evidence" value="ECO:0007669"/>
    <property type="project" value="UniProtKB-UniRule"/>
</dbReference>
<dbReference type="GO" id="GO:0016301">
    <property type="term" value="F:kinase activity"/>
    <property type="evidence" value="ECO:0007669"/>
    <property type="project" value="UniProtKB-KW"/>
</dbReference>
<evidence type="ECO:0000256" key="4">
    <source>
        <dbReference type="ARBA" id="ARBA00008663"/>
    </source>
</evidence>
<dbReference type="FunFam" id="2.40.33.10:FF:000001">
    <property type="entry name" value="Pyruvate kinase"/>
    <property type="match status" value="1"/>
</dbReference>
<dbReference type="InterPro" id="IPR015813">
    <property type="entry name" value="Pyrv/PenolPyrv_kinase-like_dom"/>
</dbReference>
<evidence type="ECO:0000256" key="14">
    <source>
        <dbReference type="NCBIfam" id="TIGR01064"/>
    </source>
</evidence>
<dbReference type="Gene3D" id="3.20.20.60">
    <property type="entry name" value="Phosphoenolpyruvate-binding domains"/>
    <property type="match status" value="1"/>
</dbReference>
<dbReference type="InterPro" id="IPR001697">
    <property type="entry name" value="Pyr_Knase"/>
</dbReference>
<dbReference type="NCBIfam" id="TIGR01064">
    <property type="entry name" value="pyruv_kin"/>
    <property type="match status" value="1"/>
</dbReference>
<evidence type="ECO:0000256" key="6">
    <source>
        <dbReference type="ARBA" id="ARBA00022679"/>
    </source>
</evidence>
<dbReference type="EMBL" id="CP141046">
    <property type="protein sequence ID" value="WQQ20083.1"/>
    <property type="molecule type" value="Genomic_DNA"/>
</dbReference>
<accession>A0ABD8AJL4</accession>
<dbReference type="InterPro" id="IPR011037">
    <property type="entry name" value="Pyrv_Knase-like_insert_dom_sf"/>
</dbReference>
<evidence type="ECO:0000256" key="10">
    <source>
        <dbReference type="ARBA" id="ARBA00022840"/>
    </source>
</evidence>
<keyword evidence="6 15" id="KW-0808">Transferase</keyword>
<keyword evidence="11 15" id="KW-0460">Magnesium</keyword>
<evidence type="ECO:0000256" key="13">
    <source>
        <dbReference type="ARBA" id="ARBA00023317"/>
    </source>
</evidence>
<evidence type="ECO:0000256" key="7">
    <source>
        <dbReference type="ARBA" id="ARBA00022723"/>
    </source>
</evidence>
<organism evidence="17 18">
    <name type="scientific">Mycoplasmopsis cynos</name>
    <dbReference type="NCBI Taxonomy" id="171284"/>
    <lineage>
        <taxon>Bacteria</taxon>
        <taxon>Bacillati</taxon>
        <taxon>Mycoplasmatota</taxon>
        <taxon>Mycoplasmoidales</taxon>
        <taxon>Metamycoplasmataceae</taxon>
        <taxon>Mycoplasmopsis</taxon>
    </lineage>
</organism>
<dbReference type="InterPro" id="IPR036918">
    <property type="entry name" value="Pyrv_Knase_C_sf"/>
</dbReference>
<dbReference type="SUPFAM" id="SSF50800">
    <property type="entry name" value="PK beta-barrel domain-like"/>
    <property type="match status" value="1"/>
</dbReference>
<dbReference type="AlphaFoldDB" id="A0ABD8AJL4"/>
<keyword evidence="10" id="KW-0067">ATP-binding</keyword>
<dbReference type="SUPFAM" id="SSF51621">
    <property type="entry name" value="Phosphoenolpyruvate/pyruvate domain"/>
    <property type="match status" value="1"/>
</dbReference>
<comment type="cofactor">
    <cofactor evidence="2">
        <name>K(+)</name>
        <dbReference type="ChEBI" id="CHEBI:29103"/>
    </cofactor>
</comment>
<protein>
    <recommendedName>
        <fullName evidence="5 14">Pyruvate kinase</fullName>
        <ecNumber evidence="5 14">2.7.1.40</ecNumber>
    </recommendedName>
</protein>
<dbReference type="InterPro" id="IPR040442">
    <property type="entry name" value="Pyrv_kinase-like_dom_sf"/>
</dbReference>
<feature type="domain" description="Pyruvate kinase barrel" evidence="16">
    <location>
        <begin position="6"/>
        <end position="331"/>
    </location>
</feature>
<name>A0ABD8AJL4_9BACT</name>